<evidence type="ECO:0000313" key="3">
    <source>
        <dbReference type="EMBL" id="TKK82761.1"/>
    </source>
</evidence>
<dbReference type="InterPro" id="IPR036196">
    <property type="entry name" value="Ptyr_pPase_sf"/>
</dbReference>
<feature type="domain" description="Phosphotyrosine protein phosphatase I" evidence="2">
    <location>
        <begin position="88"/>
        <end position="213"/>
    </location>
</feature>
<sequence>MTDVVWHHREDLSIDQHLALRTAAARLKVQFDAYYGAETIERFLHSSYDQFATGSTIPNFLPLLAERFARQRLTALAKVEGHQDDGRPVVLFLCVHNAGRSQMALGFFEHLAGDQAVGWSGGSEPGIEVNPAAIAAMAERGIDISTEYPKPWTDEVVRAADVVVTMGCGDACPIFPGKRYENWDLADPNGLEVADIRPIRDEIERRVRELLGELAVPAVSGR</sequence>
<dbReference type="Gene3D" id="1.10.8.1060">
    <property type="entry name" value="Corynebacterium glutamicum thioredoxin-dependent arsenate reductase, N-terminal domain"/>
    <property type="match status" value="1"/>
</dbReference>
<evidence type="ECO:0000313" key="4">
    <source>
        <dbReference type="Proteomes" id="UP000305836"/>
    </source>
</evidence>
<dbReference type="Pfam" id="PF01451">
    <property type="entry name" value="LMWPc"/>
    <property type="match status" value="1"/>
</dbReference>
<dbReference type="OrthoDB" id="9799372at2"/>
<dbReference type="EMBL" id="SZPZ01000001">
    <property type="protein sequence ID" value="TKK82761.1"/>
    <property type="molecule type" value="Genomic_DNA"/>
</dbReference>
<dbReference type="GO" id="GO:0046685">
    <property type="term" value="P:response to arsenic-containing substance"/>
    <property type="evidence" value="ECO:0007669"/>
    <property type="project" value="UniProtKB-KW"/>
</dbReference>
<comment type="caution">
    <text evidence="3">The sequence shown here is derived from an EMBL/GenBank/DDBJ whole genome shotgun (WGS) entry which is preliminary data.</text>
</comment>
<dbReference type="Proteomes" id="UP000305836">
    <property type="component" value="Unassembled WGS sequence"/>
</dbReference>
<dbReference type="PANTHER" id="PTHR43428:SF1">
    <property type="entry name" value="ARSENATE REDUCTASE"/>
    <property type="match status" value="1"/>
</dbReference>
<name>A0A4U3M294_9ACTN</name>
<dbReference type="Gene3D" id="3.40.50.2300">
    <property type="match status" value="1"/>
</dbReference>
<dbReference type="PANTHER" id="PTHR43428">
    <property type="entry name" value="ARSENATE REDUCTASE"/>
    <property type="match status" value="1"/>
</dbReference>
<dbReference type="InterPro" id="IPR023485">
    <property type="entry name" value="Ptyr_pPase"/>
</dbReference>
<reference evidence="3 4" key="1">
    <citation type="submission" date="2019-04" db="EMBL/GenBank/DDBJ databases">
        <title>Kribbella sp. NEAU-THZ 27 nov., a novel actinomycete isolated from soil.</title>
        <authorList>
            <person name="Duan L."/>
        </authorList>
    </citation>
    <scope>NUCLEOTIDE SEQUENCE [LARGE SCALE GENOMIC DNA]</scope>
    <source>
        <strain evidence="4">NEAU-THZ27</strain>
    </source>
</reference>
<keyword evidence="4" id="KW-1185">Reference proteome</keyword>
<dbReference type="Pfam" id="PF21234">
    <property type="entry name" value="Phosphatase-like_N"/>
    <property type="match status" value="1"/>
</dbReference>
<organism evidence="3 4">
    <name type="scientific">Kribbella jiaozuonensis</name>
    <dbReference type="NCBI Taxonomy" id="2575441"/>
    <lineage>
        <taxon>Bacteria</taxon>
        <taxon>Bacillati</taxon>
        <taxon>Actinomycetota</taxon>
        <taxon>Actinomycetes</taxon>
        <taxon>Propionibacteriales</taxon>
        <taxon>Kribbellaceae</taxon>
        <taxon>Kribbella</taxon>
    </lineage>
</organism>
<dbReference type="AlphaFoldDB" id="A0A4U3M294"/>
<accession>A0A4U3M294</accession>
<evidence type="ECO:0000256" key="1">
    <source>
        <dbReference type="ARBA" id="ARBA00022849"/>
    </source>
</evidence>
<dbReference type="SUPFAM" id="SSF52788">
    <property type="entry name" value="Phosphotyrosine protein phosphatases I"/>
    <property type="match status" value="1"/>
</dbReference>
<gene>
    <name evidence="3" type="ORF">FDA38_08375</name>
</gene>
<dbReference type="CDD" id="cd16345">
    <property type="entry name" value="LMWP_ArsC"/>
    <property type="match status" value="1"/>
</dbReference>
<dbReference type="InterPro" id="IPR048716">
    <property type="entry name" value="Phosphatase-like_N"/>
</dbReference>
<keyword evidence="1" id="KW-0059">Arsenical resistance</keyword>
<evidence type="ECO:0000259" key="2">
    <source>
        <dbReference type="SMART" id="SM00226"/>
    </source>
</evidence>
<dbReference type="NCBIfam" id="NF046112">
    <property type="entry name" value="MSMEG_6209_Nter"/>
    <property type="match status" value="1"/>
</dbReference>
<dbReference type="RefSeq" id="WP_137253450.1">
    <property type="nucleotide sequence ID" value="NZ_JBHSPQ010000001.1"/>
</dbReference>
<protein>
    <submittedName>
        <fullName evidence="3">Arsenate reductase ArsC</fullName>
    </submittedName>
</protein>
<proteinExistence type="predicted"/>
<dbReference type="SMART" id="SM00226">
    <property type="entry name" value="LMWPc"/>
    <property type="match status" value="1"/>
</dbReference>